<dbReference type="Pfam" id="PF01363">
    <property type="entry name" value="FYVE"/>
    <property type="match status" value="1"/>
</dbReference>
<keyword evidence="2" id="KW-0479">Metal-binding</keyword>
<dbReference type="GO" id="GO:0000285">
    <property type="term" value="F:1-phosphatidylinositol-3-phosphate 5-kinase activity"/>
    <property type="evidence" value="ECO:0007669"/>
    <property type="project" value="TreeGrafter"/>
</dbReference>
<proteinExistence type="predicted"/>
<comment type="caution">
    <text evidence="11">The sequence shown here is derived from an EMBL/GenBank/DDBJ whole genome shotgun (WGS) entry which is preliminary data.</text>
</comment>
<evidence type="ECO:0000313" key="12">
    <source>
        <dbReference type="Proteomes" id="UP001415857"/>
    </source>
</evidence>
<keyword evidence="4 8" id="KW-0863">Zinc-finger</keyword>
<dbReference type="Gene3D" id="3.30.40.10">
    <property type="entry name" value="Zinc/RING finger domain, C3HC4 (zinc finger)"/>
    <property type="match status" value="1"/>
</dbReference>
<dbReference type="SMART" id="SM00064">
    <property type="entry name" value="FYVE"/>
    <property type="match status" value="1"/>
</dbReference>
<reference evidence="11 12" key="1">
    <citation type="journal article" date="2024" name="Plant J.">
        <title>Genome sequences and population genomics reveal climatic adaptation and genomic divergence between two closely related sweetgum species.</title>
        <authorList>
            <person name="Xu W.Q."/>
            <person name="Ren C.Q."/>
            <person name="Zhang X.Y."/>
            <person name="Comes H.P."/>
            <person name="Liu X.H."/>
            <person name="Li Y.G."/>
            <person name="Kettle C.J."/>
            <person name="Jalonen R."/>
            <person name="Gaisberger H."/>
            <person name="Ma Y.Z."/>
            <person name="Qiu Y.X."/>
        </authorList>
    </citation>
    <scope>NUCLEOTIDE SEQUENCE [LARGE SCALE GENOMIC DNA]</scope>
    <source>
        <strain evidence="11">Hangzhou</strain>
    </source>
</reference>
<dbReference type="InterPro" id="IPR011011">
    <property type="entry name" value="Znf_FYVE_PHD"/>
</dbReference>
<dbReference type="AlphaFoldDB" id="A0AAP0WPC8"/>
<evidence type="ECO:0000256" key="1">
    <source>
        <dbReference type="ARBA" id="ARBA00004608"/>
    </source>
</evidence>
<dbReference type="PANTHER" id="PTHR45748:SF21">
    <property type="entry name" value="1-PHOSPHATIDYLINOSITOL-3-PHOSPHATE 5-KINASE FAB1A"/>
    <property type="match status" value="1"/>
</dbReference>
<dbReference type="InterPro" id="IPR013083">
    <property type="entry name" value="Znf_RING/FYVE/PHD"/>
</dbReference>
<evidence type="ECO:0000313" key="11">
    <source>
        <dbReference type="EMBL" id="KAK9275469.1"/>
    </source>
</evidence>
<dbReference type="PROSITE" id="PS50178">
    <property type="entry name" value="ZF_FYVE"/>
    <property type="match status" value="1"/>
</dbReference>
<evidence type="ECO:0000256" key="6">
    <source>
        <dbReference type="ARBA" id="ARBA00023136"/>
    </source>
</evidence>
<protein>
    <recommendedName>
        <fullName evidence="7">Phosphatidylinositol 3-phosphate 5-kinase type III</fullName>
    </recommendedName>
</protein>
<dbReference type="GO" id="GO:0010008">
    <property type="term" value="C:endosome membrane"/>
    <property type="evidence" value="ECO:0007669"/>
    <property type="project" value="UniProtKB-SubCell"/>
</dbReference>
<dbReference type="Proteomes" id="UP001415857">
    <property type="component" value="Unassembled WGS sequence"/>
</dbReference>
<dbReference type="PANTHER" id="PTHR45748">
    <property type="entry name" value="1-PHOSPHATIDYLINOSITOL 3-PHOSPHATE 5-KINASE-RELATED"/>
    <property type="match status" value="1"/>
</dbReference>
<keyword evidence="3" id="KW-0967">Endosome</keyword>
<evidence type="ECO:0000256" key="2">
    <source>
        <dbReference type="ARBA" id="ARBA00022723"/>
    </source>
</evidence>
<dbReference type="GO" id="GO:0008270">
    <property type="term" value="F:zinc ion binding"/>
    <property type="evidence" value="ECO:0007669"/>
    <property type="project" value="UniProtKB-KW"/>
</dbReference>
<evidence type="ECO:0000256" key="5">
    <source>
        <dbReference type="ARBA" id="ARBA00022833"/>
    </source>
</evidence>
<keyword evidence="6" id="KW-0472">Membrane</keyword>
<feature type="domain" description="FYVE-type" evidence="10">
    <location>
        <begin position="36"/>
        <end position="102"/>
    </location>
</feature>
<feature type="region of interest" description="Disordered" evidence="9">
    <location>
        <begin position="286"/>
        <end position="341"/>
    </location>
</feature>
<dbReference type="InterPro" id="IPR017455">
    <property type="entry name" value="Znf_FYVE-rel"/>
</dbReference>
<keyword evidence="12" id="KW-1185">Reference proteome</keyword>
<keyword evidence="5" id="KW-0862">Zinc</keyword>
<evidence type="ECO:0000256" key="7">
    <source>
        <dbReference type="ARBA" id="ARBA00077223"/>
    </source>
</evidence>
<dbReference type="EMBL" id="JBBPBK010000011">
    <property type="protein sequence ID" value="KAK9275469.1"/>
    <property type="molecule type" value="Genomic_DNA"/>
</dbReference>
<evidence type="ECO:0000256" key="9">
    <source>
        <dbReference type="SAM" id="MobiDB-lite"/>
    </source>
</evidence>
<evidence type="ECO:0000256" key="4">
    <source>
        <dbReference type="ARBA" id="ARBA00022771"/>
    </source>
</evidence>
<dbReference type="SUPFAM" id="SSF57903">
    <property type="entry name" value="FYVE/PHD zinc finger"/>
    <property type="match status" value="1"/>
</dbReference>
<comment type="subcellular location">
    <subcellularLocation>
        <location evidence="1">Endosome membrane</location>
    </subcellularLocation>
</comment>
<sequence>MGTPDNKLSDLVDIVKSWIPRRTEPTNLSRDFWMPDQSCRVCYECDSQFTIFNRRHHCRLCGRVFCAKCTANSIPASSDEPKTTREDGERIRVCNYCFKQWEQGTATVDNGIRAPSPGLSPSPSAMSLASTQSGCTCNSGGSTVGSTPYPTGPYHHVPHSSSLSPRQSAQMDAVIVREDKVTAGRNTNPIADVGDPSLNQFSFCMNRSDDEDDEYGILHSDSETRHFSQANDYYGAVNFEEIDHVYGPHKVHPDGENIDTKSTNCSLLTENFHTQDLEEIRKLGEEANGHNHGDDSAAPPASYDLEGTDAEPVDFENNGLLWLPPEPEDEEDEREIVLFDD</sequence>
<feature type="compositionally biased region" description="Acidic residues" evidence="9">
    <location>
        <begin position="326"/>
        <end position="341"/>
    </location>
</feature>
<accession>A0AAP0WPC8</accession>
<evidence type="ECO:0000259" key="10">
    <source>
        <dbReference type="PROSITE" id="PS50178"/>
    </source>
</evidence>
<dbReference type="InterPro" id="IPR000306">
    <property type="entry name" value="Znf_FYVE"/>
</dbReference>
<gene>
    <name evidence="11" type="ORF">L1049_022736</name>
</gene>
<evidence type="ECO:0000256" key="3">
    <source>
        <dbReference type="ARBA" id="ARBA00022753"/>
    </source>
</evidence>
<name>A0AAP0WPC8_LIQFO</name>
<feature type="compositionally biased region" description="Basic and acidic residues" evidence="9">
    <location>
        <begin position="286"/>
        <end position="295"/>
    </location>
</feature>
<dbReference type="FunFam" id="3.30.40.10:FF:000384">
    <property type="entry name" value="1-phosphatidylinositol-3-phosphate 5-kinase FAB1B"/>
    <property type="match status" value="1"/>
</dbReference>
<organism evidence="11 12">
    <name type="scientific">Liquidambar formosana</name>
    <name type="common">Formosan gum</name>
    <dbReference type="NCBI Taxonomy" id="63359"/>
    <lineage>
        <taxon>Eukaryota</taxon>
        <taxon>Viridiplantae</taxon>
        <taxon>Streptophyta</taxon>
        <taxon>Embryophyta</taxon>
        <taxon>Tracheophyta</taxon>
        <taxon>Spermatophyta</taxon>
        <taxon>Magnoliopsida</taxon>
        <taxon>eudicotyledons</taxon>
        <taxon>Gunneridae</taxon>
        <taxon>Pentapetalae</taxon>
        <taxon>Saxifragales</taxon>
        <taxon>Altingiaceae</taxon>
        <taxon>Liquidambar</taxon>
    </lineage>
</organism>
<evidence type="ECO:0000256" key="8">
    <source>
        <dbReference type="PROSITE-ProRule" id="PRU00091"/>
    </source>
</evidence>
<dbReference type="GO" id="GO:0046854">
    <property type="term" value="P:phosphatidylinositol phosphate biosynthetic process"/>
    <property type="evidence" value="ECO:0007669"/>
    <property type="project" value="TreeGrafter"/>
</dbReference>